<organism evidence="1 2">
    <name type="scientific">Henosepilachna vigintioctopunctata</name>
    <dbReference type="NCBI Taxonomy" id="420089"/>
    <lineage>
        <taxon>Eukaryota</taxon>
        <taxon>Metazoa</taxon>
        <taxon>Ecdysozoa</taxon>
        <taxon>Arthropoda</taxon>
        <taxon>Hexapoda</taxon>
        <taxon>Insecta</taxon>
        <taxon>Pterygota</taxon>
        <taxon>Neoptera</taxon>
        <taxon>Endopterygota</taxon>
        <taxon>Coleoptera</taxon>
        <taxon>Polyphaga</taxon>
        <taxon>Cucujiformia</taxon>
        <taxon>Coccinelloidea</taxon>
        <taxon>Coccinellidae</taxon>
        <taxon>Epilachninae</taxon>
        <taxon>Epilachnini</taxon>
        <taxon>Henosepilachna</taxon>
    </lineage>
</organism>
<proteinExistence type="predicted"/>
<sequence length="131" mass="15015">MKKLFYVSNIDLVTGDAKSMWKTLKKLIASNFDESTCRKIQYNGQIYTDPKIIPGIFNGCFIDSIQQLVNSINTPQSAITITAQPRQIKTKWRTFNLLDKNKLKEMIMKLPNKSSPNEADMSMIKECFESV</sequence>
<protein>
    <submittedName>
        <fullName evidence="1">Uncharacterized protein</fullName>
    </submittedName>
</protein>
<reference evidence="1 2" key="1">
    <citation type="submission" date="2023-03" db="EMBL/GenBank/DDBJ databases">
        <title>Genome insight into feeding habits of ladybird beetles.</title>
        <authorList>
            <person name="Li H.-S."/>
            <person name="Huang Y.-H."/>
            <person name="Pang H."/>
        </authorList>
    </citation>
    <scope>NUCLEOTIDE SEQUENCE [LARGE SCALE GENOMIC DNA]</scope>
    <source>
        <strain evidence="1">SYSU_2023b</strain>
        <tissue evidence="1">Whole body</tissue>
    </source>
</reference>
<keyword evidence="2" id="KW-1185">Reference proteome</keyword>
<gene>
    <name evidence="1" type="ORF">WA026_015853</name>
</gene>
<evidence type="ECO:0000313" key="1">
    <source>
        <dbReference type="EMBL" id="KAK9886340.1"/>
    </source>
</evidence>
<dbReference type="AlphaFoldDB" id="A0AAW1V285"/>
<dbReference type="EMBL" id="JARQZJ010000099">
    <property type="protein sequence ID" value="KAK9886340.1"/>
    <property type="molecule type" value="Genomic_DNA"/>
</dbReference>
<accession>A0AAW1V285</accession>
<evidence type="ECO:0000313" key="2">
    <source>
        <dbReference type="Proteomes" id="UP001431783"/>
    </source>
</evidence>
<comment type="caution">
    <text evidence="1">The sequence shown here is derived from an EMBL/GenBank/DDBJ whole genome shotgun (WGS) entry which is preliminary data.</text>
</comment>
<dbReference type="Proteomes" id="UP001431783">
    <property type="component" value="Unassembled WGS sequence"/>
</dbReference>
<name>A0AAW1V285_9CUCU</name>